<evidence type="ECO:0000313" key="3">
    <source>
        <dbReference type="Proteomes" id="UP001064489"/>
    </source>
</evidence>
<dbReference type="SUPFAM" id="SSF53098">
    <property type="entry name" value="Ribonuclease H-like"/>
    <property type="match status" value="1"/>
</dbReference>
<dbReference type="Gene3D" id="1.10.340.70">
    <property type="match status" value="1"/>
</dbReference>
<dbReference type="InterPro" id="IPR036397">
    <property type="entry name" value="RNaseH_sf"/>
</dbReference>
<dbReference type="Proteomes" id="UP001064489">
    <property type="component" value="Chromosome 4"/>
</dbReference>
<dbReference type="GO" id="GO:0003676">
    <property type="term" value="F:nucleic acid binding"/>
    <property type="evidence" value="ECO:0007669"/>
    <property type="project" value="InterPro"/>
</dbReference>
<proteinExistence type="predicted"/>
<dbReference type="InterPro" id="IPR012337">
    <property type="entry name" value="RNaseH-like_sf"/>
</dbReference>
<evidence type="ECO:0000259" key="1">
    <source>
        <dbReference type="Pfam" id="PF17921"/>
    </source>
</evidence>
<dbReference type="InterPro" id="IPR041588">
    <property type="entry name" value="Integrase_H2C2"/>
</dbReference>
<organism evidence="2 3">
    <name type="scientific">Acer negundo</name>
    <name type="common">Box elder</name>
    <dbReference type="NCBI Taxonomy" id="4023"/>
    <lineage>
        <taxon>Eukaryota</taxon>
        <taxon>Viridiplantae</taxon>
        <taxon>Streptophyta</taxon>
        <taxon>Embryophyta</taxon>
        <taxon>Tracheophyta</taxon>
        <taxon>Spermatophyta</taxon>
        <taxon>Magnoliopsida</taxon>
        <taxon>eudicotyledons</taxon>
        <taxon>Gunneridae</taxon>
        <taxon>Pentapetalae</taxon>
        <taxon>rosids</taxon>
        <taxon>malvids</taxon>
        <taxon>Sapindales</taxon>
        <taxon>Sapindaceae</taxon>
        <taxon>Hippocastanoideae</taxon>
        <taxon>Acereae</taxon>
        <taxon>Acer</taxon>
    </lineage>
</organism>
<accession>A0AAD5J107</accession>
<protein>
    <recommendedName>
        <fullName evidence="1">Integrase zinc-binding domain-containing protein</fullName>
    </recommendedName>
</protein>
<sequence>MKDHYATDKDFQDIWTALQTPPTVQTDFANSDGFLTKNGRICVPMGSLRDFIILELHRGGLAGHFGFDKTYSPVADIFFLPHLRRDVHTIVARCRTCQVNKGTKQNTGLYTPLPIPHQPWVDISMDFVLGLPHTQHNHDSIMVVADRFSKMAHFVPCRKTFDASNIATIFLKEIVKMLNSSAISGKHFGRSLDHTTSWDLLLPHAEFAYNNSVNHTTGSTPFQLVYGMNPRNPLDTMALPLPQRTSEAGLDFVTHMQSIHEEVRKHIALQTEKYDQQANLHRRDK</sequence>
<dbReference type="Pfam" id="PF17921">
    <property type="entry name" value="Integrase_H2C2"/>
    <property type="match status" value="1"/>
</dbReference>
<evidence type="ECO:0000313" key="2">
    <source>
        <dbReference type="EMBL" id="KAI9181773.1"/>
    </source>
</evidence>
<keyword evidence="3" id="KW-1185">Reference proteome</keyword>
<dbReference type="AlphaFoldDB" id="A0AAD5J107"/>
<dbReference type="PANTHER" id="PTHR35046">
    <property type="entry name" value="ZINC KNUCKLE (CCHC-TYPE) FAMILY PROTEIN"/>
    <property type="match status" value="1"/>
</dbReference>
<name>A0AAD5J107_ACENE</name>
<gene>
    <name evidence="2" type="ORF">LWI28_018434</name>
</gene>
<dbReference type="EMBL" id="JAJSOW010000101">
    <property type="protein sequence ID" value="KAI9181773.1"/>
    <property type="molecule type" value="Genomic_DNA"/>
</dbReference>
<reference evidence="2" key="2">
    <citation type="submission" date="2023-02" db="EMBL/GenBank/DDBJ databases">
        <authorList>
            <person name="Swenson N.G."/>
            <person name="Wegrzyn J.L."/>
            <person name="Mcevoy S.L."/>
        </authorList>
    </citation>
    <scope>NUCLEOTIDE SEQUENCE</scope>
    <source>
        <strain evidence="2">91603</strain>
        <tissue evidence="2">Leaf</tissue>
    </source>
</reference>
<dbReference type="Gene3D" id="3.30.420.10">
    <property type="entry name" value="Ribonuclease H-like superfamily/Ribonuclease H"/>
    <property type="match status" value="2"/>
</dbReference>
<comment type="caution">
    <text evidence="2">The sequence shown here is derived from an EMBL/GenBank/DDBJ whole genome shotgun (WGS) entry which is preliminary data.</text>
</comment>
<dbReference type="PANTHER" id="PTHR35046:SF18">
    <property type="entry name" value="RNA-DIRECTED DNA POLYMERASE"/>
    <property type="match status" value="1"/>
</dbReference>
<reference evidence="2" key="1">
    <citation type="journal article" date="2022" name="Plant J.">
        <title>Strategies of tolerance reflected in two North American maple genomes.</title>
        <authorList>
            <person name="McEvoy S.L."/>
            <person name="Sezen U.U."/>
            <person name="Trouern-Trend A."/>
            <person name="McMahon S.M."/>
            <person name="Schaberg P.G."/>
            <person name="Yang J."/>
            <person name="Wegrzyn J.L."/>
            <person name="Swenson N.G."/>
        </authorList>
    </citation>
    <scope>NUCLEOTIDE SEQUENCE</scope>
    <source>
        <strain evidence="2">91603</strain>
    </source>
</reference>
<feature type="domain" description="Integrase zinc-binding" evidence="1">
    <location>
        <begin position="47"/>
        <end position="101"/>
    </location>
</feature>